<dbReference type="GeneID" id="105225826"/>
<name>A0A8N4L1D3_BACDO</name>
<reference evidence="5" key="1">
    <citation type="submission" date="2025-05" db="UniProtKB">
        <authorList>
            <consortium name="RefSeq"/>
        </authorList>
    </citation>
    <scope>NUCLEOTIDE SEQUENCE [LARGE SCALE GENOMIC DNA]</scope>
</reference>
<dbReference type="InterPro" id="IPR053207">
    <property type="entry name" value="Non-NMDA_GluR_Accessory"/>
</dbReference>
<dbReference type="KEGG" id="bdr:105225826"/>
<evidence type="ECO:0000259" key="4">
    <source>
        <dbReference type="PROSITE" id="PS01180"/>
    </source>
</evidence>
<evidence type="ECO:0000256" key="1">
    <source>
        <dbReference type="ARBA" id="ARBA00023157"/>
    </source>
</evidence>
<evidence type="ECO:0000313" key="5">
    <source>
        <dbReference type="Proteomes" id="UP001652620"/>
    </source>
</evidence>
<dbReference type="InterPro" id="IPR035914">
    <property type="entry name" value="Sperma_CUB_dom_sf"/>
</dbReference>
<dbReference type="Proteomes" id="UP001652620">
    <property type="component" value="Chromosome 2"/>
</dbReference>
<dbReference type="Gene3D" id="2.60.120.290">
    <property type="entry name" value="Spermadhesin, CUB domain"/>
    <property type="match status" value="3"/>
</dbReference>
<feature type="domain" description="CUB" evidence="4">
    <location>
        <begin position="466"/>
        <end position="601"/>
    </location>
</feature>
<dbReference type="PROSITE" id="PS01180">
    <property type="entry name" value="CUB"/>
    <property type="match status" value="3"/>
</dbReference>
<dbReference type="SMART" id="SM00042">
    <property type="entry name" value="CUB"/>
    <property type="match status" value="2"/>
</dbReference>
<dbReference type="OrthoDB" id="6369184at2759"/>
<comment type="caution">
    <text evidence="2">Lacks conserved residue(s) required for the propagation of feature annotation.</text>
</comment>
<evidence type="ECO:0000256" key="3">
    <source>
        <dbReference type="SAM" id="SignalP"/>
    </source>
</evidence>
<evidence type="ECO:0000313" key="6">
    <source>
        <dbReference type="RefSeq" id="XP_029405905.2"/>
    </source>
</evidence>
<dbReference type="GO" id="GO:0005886">
    <property type="term" value="C:plasma membrane"/>
    <property type="evidence" value="ECO:0007669"/>
    <property type="project" value="TreeGrafter"/>
</dbReference>
<reference evidence="6" key="2">
    <citation type="submission" date="2025-08" db="UniProtKB">
        <authorList>
            <consortium name="RefSeq"/>
        </authorList>
    </citation>
    <scope>IDENTIFICATION</scope>
    <source>
        <tissue evidence="6">Adult</tissue>
    </source>
</reference>
<accession>A0A8N4L1D3</accession>
<keyword evidence="1" id="KW-1015">Disulfide bond</keyword>
<proteinExistence type="predicted"/>
<dbReference type="PANTHER" id="PTHR47537:SF2">
    <property type="entry name" value="CUBILIN"/>
    <property type="match status" value="1"/>
</dbReference>
<dbReference type="AlphaFoldDB" id="A0A8N4L1D3"/>
<feature type="domain" description="CUB" evidence="4">
    <location>
        <begin position="289"/>
        <end position="413"/>
    </location>
</feature>
<evidence type="ECO:0000256" key="2">
    <source>
        <dbReference type="PROSITE-ProRule" id="PRU00059"/>
    </source>
</evidence>
<dbReference type="SUPFAM" id="SSF49854">
    <property type="entry name" value="Spermadhesin, CUB domain"/>
    <property type="match status" value="3"/>
</dbReference>
<protein>
    <submittedName>
        <fullName evidence="6">Suppressor of lurcher protein 1</fullName>
    </submittedName>
</protein>
<keyword evidence="5" id="KW-1185">Reference proteome</keyword>
<dbReference type="Pfam" id="PF00431">
    <property type="entry name" value="CUB"/>
    <property type="match status" value="3"/>
</dbReference>
<feature type="signal peptide" evidence="3">
    <location>
        <begin position="1"/>
        <end position="28"/>
    </location>
</feature>
<dbReference type="InterPro" id="IPR000859">
    <property type="entry name" value="CUB_dom"/>
</dbReference>
<keyword evidence="3" id="KW-0732">Signal</keyword>
<feature type="chain" id="PRO_5045862360" evidence="3">
    <location>
        <begin position="29"/>
        <end position="781"/>
    </location>
</feature>
<feature type="domain" description="CUB" evidence="4">
    <location>
        <begin position="616"/>
        <end position="734"/>
    </location>
</feature>
<dbReference type="RefSeq" id="XP_029405905.2">
    <property type="nucleotide sequence ID" value="XM_029550045.2"/>
</dbReference>
<dbReference type="CDD" id="cd00041">
    <property type="entry name" value="CUB"/>
    <property type="match status" value="3"/>
</dbReference>
<gene>
    <name evidence="6" type="primary">LOC105225826</name>
</gene>
<dbReference type="PANTHER" id="PTHR47537">
    <property type="entry name" value="CUBILIN"/>
    <property type="match status" value="1"/>
</dbReference>
<organism evidence="5 6">
    <name type="scientific">Bactrocera dorsalis</name>
    <name type="common">Oriental fruit fly</name>
    <name type="synonym">Dacus dorsalis</name>
    <dbReference type="NCBI Taxonomy" id="27457"/>
    <lineage>
        <taxon>Eukaryota</taxon>
        <taxon>Metazoa</taxon>
        <taxon>Ecdysozoa</taxon>
        <taxon>Arthropoda</taxon>
        <taxon>Hexapoda</taxon>
        <taxon>Insecta</taxon>
        <taxon>Pterygota</taxon>
        <taxon>Neoptera</taxon>
        <taxon>Endopterygota</taxon>
        <taxon>Diptera</taxon>
        <taxon>Brachycera</taxon>
        <taxon>Muscomorpha</taxon>
        <taxon>Tephritoidea</taxon>
        <taxon>Tephritidae</taxon>
        <taxon>Bactrocera</taxon>
        <taxon>Bactrocera</taxon>
    </lineage>
</organism>
<sequence length="781" mass="87451">MPPTTTGRFVRHALLLALLCAHICQGIAALLQKELWLECSCMYASERNATSWGNIAINGSTLRGAKNDCYLIFIAGGNDELVALRFQTLQLAAGCSEYIEIFPFLREPVIENSTNPDYVICNRTAATAPIVSALASATAATALAANRSVAATKATPSPTTAEIKQKATSSVKANTLTMALAASKKPVPAAGGVANHAHLTVIAANNSVAAAVAVADLRGNEFIYSAGKIFGIRVRFNQQQLLQREQALGNEAGGGVALKNWLLNITGEYRFLKKEHFQNDGRLIPGSYCDYYFFADPNAKPDSFDIWQYFHSPRFPAKYPAHIKCAYKFIGRPESRVEIVFEELQLPKKDDSCSMDKLTIFDSESANMNAVIDVICDAPPTRRIISSGPDLLIEFNASSNKTAKGFRGKFKFIHNEVEDQFLSANTNDLTTEKIIALERIGLRKETPRPVLTADEWGKFFKDNENCKQIFDSRVNKSGRFDTAQLFPTVPNVNIIPVLSPSRVQCRFEFYGGADERVQIKFLDFHIPAENKNATECKANDVLQLLTQVRGKYEPTETFCGAFLPKPIMSNGPKLLLQFIGRYPPTGSKINYYGFKAEYKFVKNFGISTGQQVDENCTFTYNSTDRKSGWFGSPNFPGYYPQNMICHYYFYGEPDERVIIRFTFFDVEGIGTCEYLTASDYVEFSNFMSTDRKYGRYCGKRDKFEVRSDGRFFRVSFYSNDRFDKTGFRALYDYQGKSSRVENTSMQSYISGSSGILKSYYSPQNAFTLILLKLFANFKIIN</sequence>